<dbReference type="Gramene" id="C.cajan_21864.t">
    <property type="protein sequence ID" value="C.cajan_21864.t.cds1"/>
    <property type="gene ID" value="C.cajan_21864"/>
</dbReference>
<dbReference type="Pfam" id="PF04195">
    <property type="entry name" value="Transposase_28"/>
    <property type="match status" value="1"/>
</dbReference>
<keyword evidence="3" id="KW-1185">Reference proteome</keyword>
<evidence type="ECO:0000313" key="3">
    <source>
        <dbReference type="Proteomes" id="UP000075243"/>
    </source>
</evidence>
<name>A0A151TPF0_CAJCA</name>
<dbReference type="EMBL" id="CM003606">
    <property type="protein sequence ID" value="KYP68866.1"/>
    <property type="molecule type" value="Genomic_DNA"/>
</dbReference>
<gene>
    <name evidence="2" type="ORF">KK1_022515</name>
</gene>
<reference evidence="2 3" key="1">
    <citation type="journal article" date="2012" name="Nat. Biotechnol.">
        <title>Draft genome sequence of pigeonpea (Cajanus cajan), an orphan legume crop of resource-poor farmers.</title>
        <authorList>
            <person name="Varshney R.K."/>
            <person name="Chen W."/>
            <person name="Li Y."/>
            <person name="Bharti A.K."/>
            <person name="Saxena R.K."/>
            <person name="Schlueter J.A."/>
            <person name="Donoghue M.T."/>
            <person name="Azam S."/>
            <person name="Fan G."/>
            <person name="Whaley A.M."/>
            <person name="Farmer A.D."/>
            <person name="Sheridan J."/>
            <person name="Iwata A."/>
            <person name="Tuteja R."/>
            <person name="Penmetsa R.V."/>
            <person name="Wu W."/>
            <person name="Upadhyaya H.D."/>
            <person name="Yang S.P."/>
            <person name="Shah T."/>
            <person name="Saxena K.B."/>
            <person name="Michael T."/>
            <person name="McCombie W.R."/>
            <person name="Yang B."/>
            <person name="Zhang G."/>
            <person name="Yang H."/>
            <person name="Wang J."/>
            <person name="Spillane C."/>
            <person name="Cook D.R."/>
            <person name="May G.D."/>
            <person name="Xu X."/>
            <person name="Jackson S.A."/>
        </authorList>
    </citation>
    <scope>NUCLEOTIDE SEQUENCE [LARGE SCALE GENOMIC DNA]</scope>
    <source>
        <strain evidence="3">cv. Asha</strain>
    </source>
</reference>
<feature type="domain" description="Transposase (putative) gypsy type" evidence="1">
    <location>
        <begin position="6"/>
        <end position="67"/>
    </location>
</feature>
<dbReference type="AlphaFoldDB" id="A0A151TPF0"/>
<evidence type="ECO:0000259" key="1">
    <source>
        <dbReference type="Pfam" id="PF04195"/>
    </source>
</evidence>
<proteinExistence type="predicted"/>
<dbReference type="Proteomes" id="UP000075243">
    <property type="component" value="Chromosome 4"/>
</dbReference>
<evidence type="ECO:0000313" key="2">
    <source>
        <dbReference type="EMBL" id="KYP68866.1"/>
    </source>
</evidence>
<accession>A0A151TPF0</accession>
<dbReference type="InterPro" id="IPR007321">
    <property type="entry name" value="Transposase_28"/>
</dbReference>
<sequence length="192" mass="22484">MYECLFRELGVSLPLDDFQMGVLRVLNVAPTQLHPNGWAYMQAFRVLCKYHYIEPSVGLFLHYFCTRPSNKHMKWLSLIRHADRPLMRPYTSSFKGFKGGFVKVMIDPVVGRNYFFDAEQKPLFPLYWTRQARKYDEYPLEMLTEAEVSASRILNGLPRGIPARFLVLLPKSPRPRFELEGMFRICSFLCSC</sequence>
<dbReference type="PANTHER" id="PTHR31099">
    <property type="entry name" value="OS06G0165300 PROTEIN"/>
    <property type="match status" value="1"/>
</dbReference>
<dbReference type="PANTHER" id="PTHR31099:SF49">
    <property type="entry name" value="MYOSIN HEAVY CHAIN-LIKE PROTEIN"/>
    <property type="match status" value="1"/>
</dbReference>
<protein>
    <recommendedName>
        <fullName evidence="1">Transposase (putative) gypsy type domain-containing protein</fullName>
    </recommendedName>
</protein>
<organism evidence="2 3">
    <name type="scientific">Cajanus cajan</name>
    <name type="common">Pigeon pea</name>
    <name type="synonym">Cajanus indicus</name>
    <dbReference type="NCBI Taxonomy" id="3821"/>
    <lineage>
        <taxon>Eukaryota</taxon>
        <taxon>Viridiplantae</taxon>
        <taxon>Streptophyta</taxon>
        <taxon>Embryophyta</taxon>
        <taxon>Tracheophyta</taxon>
        <taxon>Spermatophyta</taxon>
        <taxon>Magnoliopsida</taxon>
        <taxon>eudicotyledons</taxon>
        <taxon>Gunneridae</taxon>
        <taxon>Pentapetalae</taxon>
        <taxon>rosids</taxon>
        <taxon>fabids</taxon>
        <taxon>Fabales</taxon>
        <taxon>Fabaceae</taxon>
        <taxon>Papilionoideae</taxon>
        <taxon>50 kb inversion clade</taxon>
        <taxon>NPAAA clade</taxon>
        <taxon>indigoferoid/millettioid clade</taxon>
        <taxon>Phaseoleae</taxon>
        <taxon>Cajanus</taxon>
    </lineage>
</organism>